<keyword evidence="4" id="KW-1185">Reference proteome</keyword>
<sequence>MNHQTKVAELRSALKTSIQHHKISKKVSSKIKSPAKKSKEANDSEAVLTEEVEPSVSPSKLTCRDVGTQMDNNPIEPNLTTVPEPFDIEALEQLLQDTTVQALDSKPLDDLQSCLSSLRAQISGLQDQIDAHSATIQNSGESWRDVEAQVVELQQVVQTVTNTTSCSTLTTAVAAQSESSQSNVPDTVDI</sequence>
<organism evidence="3 4">
    <name type="scientific">Acanthosepion pharaonis</name>
    <name type="common">Pharaoh cuttlefish</name>
    <name type="synonym">Sepia pharaonis</name>
    <dbReference type="NCBI Taxonomy" id="158019"/>
    <lineage>
        <taxon>Eukaryota</taxon>
        <taxon>Metazoa</taxon>
        <taxon>Spiralia</taxon>
        <taxon>Lophotrochozoa</taxon>
        <taxon>Mollusca</taxon>
        <taxon>Cephalopoda</taxon>
        <taxon>Coleoidea</taxon>
        <taxon>Decapodiformes</taxon>
        <taxon>Sepiida</taxon>
        <taxon>Sepiina</taxon>
        <taxon>Sepiidae</taxon>
        <taxon>Acanthosepion</taxon>
    </lineage>
</organism>
<gene>
    <name evidence="3" type="ORF">SPHA_15503</name>
</gene>
<proteinExistence type="predicted"/>
<evidence type="ECO:0000313" key="3">
    <source>
        <dbReference type="EMBL" id="CAE1224735.1"/>
    </source>
</evidence>
<dbReference type="AlphaFoldDB" id="A0A812BF16"/>
<name>A0A812BF16_ACAPH</name>
<feature type="compositionally biased region" description="Basic residues" evidence="2">
    <location>
        <begin position="18"/>
        <end position="36"/>
    </location>
</feature>
<feature type="region of interest" description="Disordered" evidence="2">
    <location>
        <begin position="1"/>
        <end position="79"/>
    </location>
</feature>
<evidence type="ECO:0000256" key="1">
    <source>
        <dbReference type="SAM" id="Coils"/>
    </source>
</evidence>
<feature type="coiled-coil region" evidence="1">
    <location>
        <begin position="108"/>
        <end position="135"/>
    </location>
</feature>
<comment type="caution">
    <text evidence="3">The sequence shown here is derived from an EMBL/GenBank/DDBJ whole genome shotgun (WGS) entry which is preliminary data.</text>
</comment>
<reference evidence="3" key="1">
    <citation type="submission" date="2021-01" db="EMBL/GenBank/DDBJ databases">
        <authorList>
            <person name="Li R."/>
            <person name="Bekaert M."/>
        </authorList>
    </citation>
    <scope>NUCLEOTIDE SEQUENCE</scope>
    <source>
        <strain evidence="3">Farmed</strain>
    </source>
</reference>
<dbReference type="EMBL" id="CAHIKZ030000539">
    <property type="protein sequence ID" value="CAE1224735.1"/>
    <property type="molecule type" value="Genomic_DNA"/>
</dbReference>
<evidence type="ECO:0000313" key="4">
    <source>
        <dbReference type="Proteomes" id="UP000597762"/>
    </source>
</evidence>
<dbReference type="Proteomes" id="UP000597762">
    <property type="component" value="Unassembled WGS sequence"/>
</dbReference>
<accession>A0A812BF16</accession>
<evidence type="ECO:0000256" key="2">
    <source>
        <dbReference type="SAM" id="MobiDB-lite"/>
    </source>
</evidence>
<protein>
    <submittedName>
        <fullName evidence="3">Uncharacterized protein</fullName>
    </submittedName>
</protein>
<keyword evidence="1" id="KW-0175">Coiled coil</keyword>